<organism evidence="6 7">
    <name type="scientific">Xanthomonas floridensis</name>
    <dbReference type="NCBI Taxonomy" id="1843580"/>
    <lineage>
        <taxon>Bacteria</taxon>
        <taxon>Pseudomonadati</taxon>
        <taxon>Pseudomonadota</taxon>
        <taxon>Gammaproteobacteria</taxon>
        <taxon>Lysobacterales</taxon>
        <taxon>Lysobacteraceae</taxon>
        <taxon>Xanthomonas</taxon>
    </lineage>
</organism>
<keyword evidence="3" id="KW-1133">Transmembrane helix</keyword>
<dbReference type="AlphaFoldDB" id="A0A1A9MEA7"/>
<dbReference type="Gene3D" id="3.30.700.10">
    <property type="entry name" value="Glycoprotein, Type 4 Pilin"/>
    <property type="match status" value="1"/>
</dbReference>
<gene>
    <name evidence="6" type="ORF">A7D17_13360</name>
    <name evidence="5" type="ORF">VB146_12990</name>
</gene>
<reference evidence="6 7" key="1">
    <citation type="submission" date="2016-05" db="EMBL/GenBank/DDBJ databases">
        <title>Pathogenic, phenotypic and molecular characterisation of Xanthomonas nasturtii sp. nov. and Xanthomonas floridensis sp. nov., new species of Xanthomonas associated with watercress production in Florida.</title>
        <authorList>
            <person name="Vicente J.G."/>
            <person name="Rothwell S."/>
            <person name="Holub E.B."/>
            <person name="Studholme D.J."/>
        </authorList>
    </citation>
    <scope>NUCLEOTIDE SEQUENCE [LARGE SCALE GENOMIC DNA]</scope>
    <source>
        <strain evidence="6 7">WHRI 8848</strain>
    </source>
</reference>
<protein>
    <submittedName>
        <fullName evidence="5">Pilin</fullName>
    </submittedName>
    <submittedName>
        <fullName evidence="6">Pilus assembly protein PilA</fullName>
    </submittedName>
</protein>
<dbReference type="EMBL" id="LXNG01000008">
    <property type="protein sequence ID" value="OAG68482.1"/>
    <property type="molecule type" value="Genomic_DNA"/>
</dbReference>
<dbReference type="OrthoDB" id="198456at2"/>
<proteinExistence type="inferred from homology"/>
<evidence type="ECO:0000313" key="7">
    <source>
        <dbReference type="Proteomes" id="UP000077659"/>
    </source>
</evidence>
<dbReference type="STRING" id="1843580.A7D17_13360"/>
<dbReference type="InterPro" id="IPR001082">
    <property type="entry name" value="Pilin"/>
</dbReference>
<dbReference type="RefSeq" id="WP_064508134.1">
    <property type="nucleotide sequence ID" value="NZ_JAYFSN010000013.1"/>
</dbReference>
<evidence type="ECO:0000313" key="5">
    <source>
        <dbReference type="EMBL" id="MEA5124756.1"/>
    </source>
</evidence>
<sequence>MSSWYYAEGNRQRRGPVTDEVLRGLYRDRQIALDTLVWREGLDQWRPLSACADELGPPISTDLHAAPAPPPLPMATPDAWHARPAAATPSPSTRGAGWPLVVTLIAIIGGFFVVAAVLGMLVPIAVPAYQDYLARAKVTEAVSALAPLKPQIAEFLAREGRCPVNGDTGFQAPEHYATDVLASVQIGRFDTADCGVEALLRSPDSPRIDGKALWLDFDADAGRWHCSSEIDDRQLPQQCRG</sequence>
<keyword evidence="3" id="KW-0812">Transmembrane</keyword>
<evidence type="ECO:0000313" key="8">
    <source>
        <dbReference type="Proteomes" id="UP001303614"/>
    </source>
</evidence>
<comment type="caution">
    <text evidence="6">The sequence shown here is derived from an EMBL/GenBank/DDBJ whole genome shotgun (WGS) entry which is preliminary data.</text>
</comment>
<feature type="region of interest" description="Disordered" evidence="2">
    <location>
        <begin position="59"/>
        <end position="93"/>
    </location>
</feature>
<feature type="domain" description="GYF" evidence="4">
    <location>
        <begin position="4"/>
        <end position="51"/>
    </location>
</feature>
<evidence type="ECO:0000256" key="2">
    <source>
        <dbReference type="SAM" id="MobiDB-lite"/>
    </source>
</evidence>
<feature type="compositionally biased region" description="Low complexity" evidence="2">
    <location>
        <begin position="75"/>
        <end position="93"/>
    </location>
</feature>
<dbReference type="Proteomes" id="UP001303614">
    <property type="component" value="Unassembled WGS sequence"/>
</dbReference>
<accession>A0A1A9MEA7</accession>
<dbReference type="EMBL" id="JAYFSO010000015">
    <property type="protein sequence ID" value="MEA5124756.1"/>
    <property type="molecule type" value="Genomic_DNA"/>
</dbReference>
<evidence type="ECO:0000259" key="4">
    <source>
        <dbReference type="Pfam" id="PF14237"/>
    </source>
</evidence>
<keyword evidence="8" id="KW-1185">Reference proteome</keyword>
<dbReference type="GO" id="GO:0009289">
    <property type="term" value="C:pilus"/>
    <property type="evidence" value="ECO:0007669"/>
    <property type="project" value="InterPro"/>
</dbReference>
<reference evidence="5 8" key="2">
    <citation type="submission" date="2023-12" db="EMBL/GenBank/DDBJ databases">
        <title>Genome sequencing of Xanthomonas floridensis.</title>
        <authorList>
            <person name="Greer S."/>
            <person name="Harrison J."/>
            <person name="Grant M."/>
            <person name="Vicente J."/>
            <person name="Studholme D."/>
        </authorList>
    </citation>
    <scope>NUCLEOTIDE SEQUENCE [LARGE SCALE GENOMIC DNA]</scope>
    <source>
        <strain evidence="5 8">WHRI 8848</strain>
    </source>
</reference>
<dbReference type="GO" id="GO:0007155">
    <property type="term" value="P:cell adhesion"/>
    <property type="evidence" value="ECO:0007669"/>
    <property type="project" value="InterPro"/>
</dbReference>
<keyword evidence="3" id="KW-0472">Membrane</keyword>
<name>A0A1A9MEA7_9XANT</name>
<dbReference type="Pfam" id="PF00114">
    <property type="entry name" value="Pilin"/>
    <property type="match status" value="1"/>
</dbReference>
<evidence type="ECO:0000256" key="1">
    <source>
        <dbReference type="ARBA" id="ARBA00005233"/>
    </source>
</evidence>
<dbReference type="Pfam" id="PF14237">
    <property type="entry name" value="GYF_2"/>
    <property type="match status" value="1"/>
</dbReference>
<dbReference type="InterPro" id="IPR045584">
    <property type="entry name" value="Pilin-like"/>
</dbReference>
<dbReference type="InterPro" id="IPR025640">
    <property type="entry name" value="GYF_2"/>
</dbReference>
<feature type="transmembrane region" description="Helical" evidence="3">
    <location>
        <begin position="98"/>
        <end position="126"/>
    </location>
</feature>
<evidence type="ECO:0000256" key="3">
    <source>
        <dbReference type="SAM" id="Phobius"/>
    </source>
</evidence>
<evidence type="ECO:0000313" key="6">
    <source>
        <dbReference type="EMBL" id="OAG68482.1"/>
    </source>
</evidence>
<comment type="similarity">
    <text evidence="1">Belongs to the N-Me-Phe pilin family.</text>
</comment>
<dbReference type="Proteomes" id="UP000077659">
    <property type="component" value="Unassembled WGS sequence"/>
</dbReference>
<dbReference type="SUPFAM" id="SSF54523">
    <property type="entry name" value="Pili subunits"/>
    <property type="match status" value="1"/>
</dbReference>